<dbReference type="EMBL" id="OIVN01003879">
    <property type="protein sequence ID" value="SPD14096.1"/>
    <property type="molecule type" value="Genomic_DNA"/>
</dbReference>
<gene>
    <name evidence="1" type="ORF">FSB_LOCUS41978</name>
</gene>
<dbReference type="AlphaFoldDB" id="A0A2N9HIP2"/>
<sequence length="40" mass="4573">MAPPWAKIEAPPRAEIGAPRLHHPVPRMEELRLHHPCEMA</sequence>
<accession>A0A2N9HIP2</accession>
<reference evidence="1" key="1">
    <citation type="submission" date="2018-02" db="EMBL/GenBank/DDBJ databases">
        <authorList>
            <person name="Cohen D.B."/>
            <person name="Kent A.D."/>
        </authorList>
    </citation>
    <scope>NUCLEOTIDE SEQUENCE</scope>
</reference>
<name>A0A2N9HIP2_FAGSY</name>
<protein>
    <submittedName>
        <fullName evidence="1">Uncharacterized protein</fullName>
    </submittedName>
</protein>
<evidence type="ECO:0000313" key="1">
    <source>
        <dbReference type="EMBL" id="SPD14096.1"/>
    </source>
</evidence>
<proteinExistence type="predicted"/>
<organism evidence="1">
    <name type="scientific">Fagus sylvatica</name>
    <name type="common">Beechnut</name>
    <dbReference type="NCBI Taxonomy" id="28930"/>
    <lineage>
        <taxon>Eukaryota</taxon>
        <taxon>Viridiplantae</taxon>
        <taxon>Streptophyta</taxon>
        <taxon>Embryophyta</taxon>
        <taxon>Tracheophyta</taxon>
        <taxon>Spermatophyta</taxon>
        <taxon>Magnoliopsida</taxon>
        <taxon>eudicotyledons</taxon>
        <taxon>Gunneridae</taxon>
        <taxon>Pentapetalae</taxon>
        <taxon>rosids</taxon>
        <taxon>fabids</taxon>
        <taxon>Fagales</taxon>
        <taxon>Fagaceae</taxon>
        <taxon>Fagus</taxon>
    </lineage>
</organism>